<sequence length="172" mass="19205">KGRKTETRTVRTRRFRIRSSPFLLPPFFWSPIPKLTTQTWREDCARSEAVCIIGELSSRGNGGALSFRTPMAFPRAPFSVSRAGPPPSWRCVRGLWRRVTCSLFPTGTVPSRPAAPISGVRSAAWTMAGGPADPARWLQGAHHVRFGSRVVHFAHDERLRPERTVVTSTQNI</sequence>
<name>A0A8T0SA48_PANVG</name>
<keyword evidence="2" id="KW-1185">Reference proteome</keyword>
<organism evidence="1 2">
    <name type="scientific">Panicum virgatum</name>
    <name type="common">Blackwell switchgrass</name>
    <dbReference type="NCBI Taxonomy" id="38727"/>
    <lineage>
        <taxon>Eukaryota</taxon>
        <taxon>Viridiplantae</taxon>
        <taxon>Streptophyta</taxon>
        <taxon>Embryophyta</taxon>
        <taxon>Tracheophyta</taxon>
        <taxon>Spermatophyta</taxon>
        <taxon>Magnoliopsida</taxon>
        <taxon>Liliopsida</taxon>
        <taxon>Poales</taxon>
        <taxon>Poaceae</taxon>
        <taxon>PACMAD clade</taxon>
        <taxon>Panicoideae</taxon>
        <taxon>Panicodae</taxon>
        <taxon>Paniceae</taxon>
        <taxon>Panicinae</taxon>
        <taxon>Panicum</taxon>
        <taxon>Panicum sect. Hiantes</taxon>
    </lineage>
</organism>
<dbReference type="AlphaFoldDB" id="A0A8T0SA48"/>
<dbReference type="Proteomes" id="UP000823388">
    <property type="component" value="Chromosome 5K"/>
</dbReference>
<dbReference type="EMBL" id="CM029045">
    <property type="protein sequence ID" value="KAG2595050.1"/>
    <property type="molecule type" value="Genomic_DNA"/>
</dbReference>
<feature type="non-terminal residue" evidence="1">
    <location>
        <position position="1"/>
    </location>
</feature>
<evidence type="ECO:0000313" key="2">
    <source>
        <dbReference type="Proteomes" id="UP000823388"/>
    </source>
</evidence>
<evidence type="ECO:0000313" key="1">
    <source>
        <dbReference type="EMBL" id="KAG2595050.1"/>
    </source>
</evidence>
<accession>A0A8T0SA48</accession>
<comment type="caution">
    <text evidence="1">The sequence shown here is derived from an EMBL/GenBank/DDBJ whole genome shotgun (WGS) entry which is preliminary data.</text>
</comment>
<reference evidence="1" key="1">
    <citation type="submission" date="2020-05" db="EMBL/GenBank/DDBJ databases">
        <title>WGS assembly of Panicum virgatum.</title>
        <authorList>
            <person name="Lovell J.T."/>
            <person name="Jenkins J."/>
            <person name="Shu S."/>
            <person name="Juenger T.E."/>
            <person name="Schmutz J."/>
        </authorList>
    </citation>
    <scope>NUCLEOTIDE SEQUENCE</scope>
    <source>
        <strain evidence="1">AP13</strain>
    </source>
</reference>
<gene>
    <name evidence="1" type="ORF">PVAP13_5KG047315</name>
</gene>
<proteinExistence type="predicted"/>
<protein>
    <submittedName>
        <fullName evidence="1">Uncharacterized protein</fullName>
    </submittedName>
</protein>